<protein>
    <recommendedName>
        <fullName evidence="3">Extracellular solute-binding protein</fullName>
    </recommendedName>
</protein>
<dbReference type="Proteomes" id="UP001600943">
    <property type="component" value="Unassembled WGS sequence"/>
</dbReference>
<dbReference type="PANTHER" id="PTHR43649">
    <property type="entry name" value="ARABINOSE-BINDING PROTEIN-RELATED"/>
    <property type="match status" value="1"/>
</dbReference>
<dbReference type="InterPro" id="IPR050490">
    <property type="entry name" value="Bact_solute-bd_prot1"/>
</dbReference>
<evidence type="ECO:0000313" key="1">
    <source>
        <dbReference type="EMBL" id="GAA6410725.1"/>
    </source>
</evidence>
<proteinExistence type="predicted"/>
<dbReference type="EMBL" id="BAABYW010000001">
    <property type="protein sequence ID" value="GAA6410725.1"/>
    <property type="molecule type" value="Genomic_DNA"/>
</dbReference>
<dbReference type="InterPro" id="IPR006059">
    <property type="entry name" value="SBP"/>
</dbReference>
<dbReference type="Pfam" id="PF01547">
    <property type="entry name" value="SBP_bac_1"/>
    <property type="match status" value="1"/>
</dbReference>
<keyword evidence="2" id="KW-1185">Reference proteome</keyword>
<dbReference type="PANTHER" id="PTHR43649:SF12">
    <property type="entry name" value="DIACETYLCHITOBIOSE BINDING PROTEIN DASA"/>
    <property type="match status" value="1"/>
</dbReference>
<dbReference type="RefSeq" id="WP_390409152.1">
    <property type="nucleotide sequence ID" value="NZ_BAABYW010000001.1"/>
</dbReference>
<name>A0ABQ0BGY5_9FIRM</name>
<dbReference type="PROSITE" id="PS51257">
    <property type="entry name" value="PROKAR_LIPOPROTEIN"/>
    <property type="match status" value="1"/>
</dbReference>
<organism evidence="1 2">
    <name type="scientific">Blautia hominis</name>
    <dbReference type="NCBI Taxonomy" id="2025493"/>
    <lineage>
        <taxon>Bacteria</taxon>
        <taxon>Bacillati</taxon>
        <taxon>Bacillota</taxon>
        <taxon>Clostridia</taxon>
        <taxon>Lachnospirales</taxon>
        <taxon>Lachnospiraceae</taxon>
        <taxon>Blautia</taxon>
    </lineage>
</organism>
<sequence>MKIREMILITLSAGVLLFAGCGAGQKDIAKEEGAPYVTASLFCDVNFWEPPSWSTGEGTITGDITEKTGLALDITVPPQNADAQLSLMLLNDELPDIISLTDETTISQLITSGKVWNLEEFLKKYCPDSHLLKSFPEDIKKELIKRDGGWYAYPSHMNSQDSRKIWKPSSKFYEDWTNYNDNNAVIWNRELLRKAGLTIEDVQTEEQVLAAWEQVKNMHLDVGGEAVIPLLVDGKGYSDPTVKFLEYTFGAERVDENGNYRDILLQPEAKHALLFLNEAIRKGYASPEQLTYENAKIKTLMAKGNVFCFIGNVANSGIDYTEWVSSGPIFSSGGETPVLGKNLRAPTGWLGTFISKDCSHPAQVAAWLDYMSSDDGLLFWSFGYEGSDYHLDDQGYVVQTEKGEKASLDYGQTGQGAWWMFDNFSWERSVLPEPEKGSSTEAEKEIFTAYGSHERTAGYDESLLPLTAEDIPPESEEGILDAKIREYEKEQIPRIVLAESREEAEARYTEMTETLNRMGIDSLDAYKNEIYQKNCREYGKSIEKINVTVQ</sequence>
<accession>A0ABQ0BGY5</accession>
<gene>
    <name evidence="1" type="ORF">K040078D81_48420</name>
</gene>
<evidence type="ECO:0008006" key="3">
    <source>
        <dbReference type="Google" id="ProtNLM"/>
    </source>
</evidence>
<evidence type="ECO:0000313" key="2">
    <source>
        <dbReference type="Proteomes" id="UP001600943"/>
    </source>
</evidence>
<dbReference type="SUPFAM" id="SSF53850">
    <property type="entry name" value="Periplasmic binding protein-like II"/>
    <property type="match status" value="1"/>
</dbReference>
<reference evidence="1 2" key="1">
    <citation type="submission" date="2024-04" db="EMBL/GenBank/DDBJ databases">
        <title>Defined microbial consortia suppress multidrug-resistant proinflammatory Enterobacteriaceae via ecological control.</title>
        <authorList>
            <person name="Furuichi M."/>
            <person name="Kawaguchi T."/>
            <person name="Pust M."/>
            <person name="Yasuma K."/>
            <person name="Plichta D."/>
            <person name="Hasegawa N."/>
            <person name="Ohya T."/>
            <person name="Bhattarai S."/>
            <person name="Sasajima S."/>
            <person name="Aoto Y."/>
            <person name="Tuganbaev T."/>
            <person name="Yaginuma M."/>
            <person name="Ueda M."/>
            <person name="Okahashi N."/>
            <person name="Amafuji K."/>
            <person name="Kiridooshi Y."/>
            <person name="Sugita K."/>
            <person name="Strazar M."/>
            <person name="Skelly A."/>
            <person name="Suda W."/>
            <person name="Hattori M."/>
            <person name="Nakamoto N."/>
            <person name="Caballero S."/>
            <person name="Norman J."/>
            <person name="Olle B."/>
            <person name="Tanoue T."/>
            <person name="Arita M."/>
            <person name="Bucci V."/>
            <person name="Atarashi K."/>
            <person name="Xavier R."/>
            <person name="Honda K."/>
        </authorList>
    </citation>
    <scope>NUCLEOTIDE SEQUENCE [LARGE SCALE GENOMIC DNA]</scope>
    <source>
        <strain evidence="2">k04-0078-D8-1</strain>
    </source>
</reference>
<dbReference type="Gene3D" id="3.40.190.10">
    <property type="entry name" value="Periplasmic binding protein-like II"/>
    <property type="match status" value="3"/>
</dbReference>
<comment type="caution">
    <text evidence="1">The sequence shown here is derived from an EMBL/GenBank/DDBJ whole genome shotgun (WGS) entry which is preliminary data.</text>
</comment>